<proteinExistence type="predicted"/>
<organism evidence="1 2">
    <name type="scientific">Wallemia hederae</name>
    <dbReference type="NCBI Taxonomy" id="1540922"/>
    <lineage>
        <taxon>Eukaryota</taxon>
        <taxon>Fungi</taxon>
        <taxon>Dikarya</taxon>
        <taxon>Basidiomycota</taxon>
        <taxon>Wallemiomycotina</taxon>
        <taxon>Wallemiomycetes</taxon>
        <taxon>Wallemiales</taxon>
        <taxon>Wallemiaceae</taxon>
        <taxon>Wallemia</taxon>
    </lineage>
</organism>
<keyword evidence="2" id="KW-1185">Reference proteome</keyword>
<dbReference type="EMBL" id="SPNW01000138">
    <property type="protein sequence ID" value="TIA84883.1"/>
    <property type="molecule type" value="Genomic_DNA"/>
</dbReference>
<accession>A0A4V4LS27</accession>
<dbReference type="Proteomes" id="UP000310189">
    <property type="component" value="Unassembled WGS sequence"/>
</dbReference>
<protein>
    <recommendedName>
        <fullName evidence="3">F-box domain-containing protein</fullName>
    </recommendedName>
</protein>
<dbReference type="AlphaFoldDB" id="A0A4V4LS27"/>
<evidence type="ECO:0008006" key="3">
    <source>
        <dbReference type="Google" id="ProtNLM"/>
    </source>
</evidence>
<sequence>METIRLEGISINDPEQSLPYTNDLPIGSKMADLKPDIMFHIADLLVAGGSSIKRLSRINRHWEKHMELYYNPAFSVAVFNLREPSALRDFRDSIDDIKNWLMHPSRKQKLIHSFTLIIDNEVEYQAFCNLLDNELSDVRFNFFEIEPLIKFYTRQKSSLSFRDFDFHLPNSLKARHLSLVNGRTEVNFDWRSFGQALRDDLVSITIEGVGYESIPANVSFKSLRKLHTWLLFDSVIHQLNDFLQRHPKINDLSVSGYDKPPNQPPLIIDSLDNLEALSVDYLPVELESKRFWHIPLKSLTYGEVAQHVGKWTRLTNTLTRLVFKIDEESVSPAPIEYFEADHDIFNPDMFYKLENLKYFEYMEHEPSKFLDSFNSGLYDDAMPLLAELVLDTNHITKEALIRFIDNHKRLCRIEGYGKDYRLHTEEAFFEIYDTKAYKSIYLQRNAY</sequence>
<comment type="caution">
    <text evidence="1">The sequence shown here is derived from an EMBL/GenBank/DDBJ whole genome shotgun (WGS) entry which is preliminary data.</text>
</comment>
<evidence type="ECO:0000313" key="2">
    <source>
        <dbReference type="Proteomes" id="UP000310189"/>
    </source>
</evidence>
<reference evidence="1 2" key="1">
    <citation type="submission" date="2019-03" db="EMBL/GenBank/DDBJ databases">
        <title>Sequencing 23 genomes of Wallemia ichthyophaga.</title>
        <authorList>
            <person name="Gostincar C."/>
        </authorList>
    </citation>
    <scope>NUCLEOTIDE SEQUENCE [LARGE SCALE GENOMIC DNA]</scope>
    <source>
        <strain evidence="1 2">EXF-5753</strain>
    </source>
</reference>
<name>A0A4V4LS27_9BASI</name>
<gene>
    <name evidence="1" type="ORF">E3P99_04114</name>
</gene>
<evidence type="ECO:0000313" key="1">
    <source>
        <dbReference type="EMBL" id="TIA84883.1"/>
    </source>
</evidence>